<name>A0A1S3HWA6_LINAN</name>
<dbReference type="Proteomes" id="UP000085678">
    <property type="component" value="Unplaced"/>
</dbReference>
<dbReference type="PANTHER" id="PTHR46131:SF1">
    <property type="entry name" value="SD08549P"/>
    <property type="match status" value="1"/>
</dbReference>
<dbReference type="STRING" id="7574.A0A1S3HWA6"/>
<keyword evidence="8" id="KW-0496">Mitochondrion</keyword>
<dbReference type="GO" id="GO:0005743">
    <property type="term" value="C:mitochondrial inner membrane"/>
    <property type="evidence" value="ECO:0007669"/>
    <property type="project" value="UniProtKB-SubCell"/>
</dbReference>
<comment type="similarity">
    <text evidence="2 11">Belongs to the mitochondrial carrier (TC 2.A.29) family.</text>
</comment>
<keyword evidence="7" id="KW-1133">Transmembrane helix</keyword>
<dbReference type="KEGG" id="lak:106158772"/>
<dbReference type="InterPro" id="IPR023395">
    <property type="entry name" value="MCP_dom_sf"/>
</dbReference>
<protein>
    <submittedName>
        <fullName evidence="13">Solute carrier family 25 member 51</fullName>
    </submittedName>
</protein>
<keyword evidence="5" id="KW-0677">Repeat</keyword>
<dbReference type="GeneID" id="106158772"/>
<evidence type="ECO:0000313" key="12">
    <source>
        <dbReference type="Proteomes" id="UP000085678"/>
    </source>
</evidence>
<evidence type="ECO:0000256" key="6">
    <source>
        <dbReference type="ARBA" id="ARBA00022792"/>
    </source>
</evidence>
<evidence type="ECO:0000256" key="7">
    <source>
        <dbReference type="ARBA" id="ARBA00022989"/>
    </source>
</evidence>
<keyword evidence="6" id="KW-0999">Mitochondrion inner membrane</keyword>
<dbReference type="Pfam" id="PF00153">
    <property type="entry name" value="Mito_carr"/>
    <property type="match status" value="3"/>
</dbReference>
<evidence type="ECO:0000256" key="8">
    <source>
        <dbReference type="ARBA" id="ARBA00023128"/>
    </source>
</evidence>
<evidence type="ECO:0000256" key="1">
    <source>
        <dbReference type="ARBA" id="ARBA00004448"/>
    </source>
</evidence>
<feature type="repeat" description="Solcar" evidence="10">
    <location>
        <begin position="228"/>
        <end position="315"/>
    </location>
</feature>
<evidence type="ECO:0000256" key="5">
    <source>
        <dbReference type="ARBA" id="ARBA00022737"/>
    </source>
</evidence>
<keyword evidence="3 11" id="KW-0813">Transport</keyword>
<evidence type="ECO:0000256" key="11">
    <source>
        <dbReference type="RuleBase" id="RU000488"/>
    </source>
</evidence>
<proteinExistence type="inferred from homology"/>
<dbReference type="InParanoid" id="A0A1S3HWA6"/>
<keyword evidence="4 10" id="KW-0812">Transmembrane</keyword>
<dbReference type="InterPro" id="IPR052465">
    <property type="entry name" value="Mito_NAD+_Carrier"/>
</dbReference>
<dbReference type="RefSeq" id="XP_013390327.1">
    <property type="nucleotide sequence ID" value="XM_013534873.1"/>
</dbReference>
<reference evidence="13" key="1">
    <citation type="submission" date="2025-08" db="UniProtKB">
        <authorList>
            <consortium name="RefSeq"/>
        </authorList>
    </citation>
    <scope>IDENTIFICATION</scope>
    <source>
        <tissue evidence="13">Gonads</tissue>
    </source>
</reference>
<dbReference type="FunCoup" id="A0A1S3HWA6">
    <property type="interactions" value="1607"/>
</dbReference>
<dbReference type="AlphaFoldDB" id="A0A1S3HWA6"/>
<keyword evidence="12" id="KW-1185">Reference proteome</keyword>
<dbReference type="SUPFAM" id="SSF103506">
    <property type="entry name" value="Mitochondrial carrier"/>
    <property type="match status" value="1"/>
</dbReference>
<feature type="repeat" description="Solcar" evidence="10">
    <location>
        <begin position="46"/>
        <end position="126"/>
    </location>
</feature>
<feature type="repeat" description="Solcar" evidence="10">
    <location>
        <begin position="134"/>
        <end position="219"/>
    </location>
</feature>
<evidence type="ECO:0000256" key="10">
    <source>
        <dbReference type="PROSITE-ProRule" id="PRU00282"/>
    </source>
</evidence>
<evidence type="ECO:0000256" key="4">
    <source>
        <dbReference type="ARBA" id="ARBA00022692"/>
    </source>
</evidence>
<evidence type="ECO:0000256" key="9">
    <source>
        <dbReference type="ARBA" id="ARBA00023136"/>
    </source>
</evidence>
<evidence type="ECO:0000256" key="2">
    <source>
        <dbReference type="ARBA" id="ARBA00006375"/>
    </source>
</evidence>
<dbReference type="PANTHER" id="PTHR46131">
    <property type="entry name" value="SD08549P"/>
    <property type="match status" value="1"/>
</dbReference>
<gene>
    <name evidence="13" type="primary">LOC106158772</name>
</gene>
<comment type="subcellular location">
    <subcellularLocation>
        <location evidence="1">Mitochondrion inner membrane</location>
        <topology evidence="1">Multi-pass membrane protein</topology>
    </subcellularLocation>
</comment>
<dbReference type="OrthoDB" id="2139348at2759"/>
<keyword evidence="9 10" id="KW-0472">Membrane</keyword>
<sequence>MKQDEASTVQQCMSSIAPTTDQFASKGGQNIALGSSSGPTKTSTNGDVYKEFISGWGAAVINISLTFPLNKVMFRQQLHGIRSHTAFEELRKEGLKNLYRGLPAPLLQKTCSLSIMFGCYEKYLRLIRQQAPKMHVIVQQSTAAILAGCTEALLMPLERTQVLLLDKAYHDHFQNTWHALRELKSYGVSEYYRGLTPILLRNGLSNAVFFGFRTRLKEQFPSTQSYAVNAIEDFVSGACLGAFISTVFYPVNVVKTHMQKTVGGPFPGIIATGKVVFEERGRAWKKMFRGVHVNYTRSFLSWGIINASYELLRKLLRAGKDEEE</sequence>
<dbReference type="Gene3D" id="1.50.40.10">
    <property type="entry name" value="Mitochondrial carrier domain"/>
    <property type="match status" value="1"/>
</dbReference>
<dbReference type="GO" id="GO:0051724">
    <property type="term" value="F:NAD transmembrane transporter activity"/>
    <property type="evidence" value="ECO:0007669"/>
    <property type="project" value="TreeGrafter"/>
</dbReference>
<dbReference type="PROSITE" id="PS50920">
    <property type="entry name" value="SOLCAR"/>
    <property type="match status" value="3"/>
</dbReference>
<dbReference type="InterPro" id="IPR018108">
    <property type="entry name" value="MCP_transmembrane"/>
</dbReference>
<organism evidence="12 13">
    <name type="scientific">Lingula anatina</name>
    <name type="common">Brachiopod</name>
    <name type="synonym">Lingula unguis</name>
    <dbReference type="NCBI Taxonomy" id="7574"/>
    <lineage>
        <taxon>Eukaryota</taxon>
        <taxon>Metazoa</taxon>
        <taxon>Spiralia</taxon>
        <taxon>Lophotrochozoa</taxon>
        <taxon>Brachiopoda</taxon>
        <taxon>Linguliformea</taxon>
        <taxon>Lingulata</taxon>
        <taxon>Lingulida</taxon>
        <taxon>Linguloidea</taxon>
        <taxon>Lingulidae</taxon>
        <taxon>Lingula</taxon>
    </lineage>
</organism>
<evidence type="ECO:0000256" key="3">
    <source>
        <dbReference type="ARBA" id="ARBA00022448"/>
    </source>
</evidence>
<evidence type="ECO:0000313" key="13">
    <source>
        <dbReference type="RefSeq" id="XP_013390327.1"/>
    </source>
</evidence>
<accession>A0A1S3HWA6</accession>